<dbReference type="Pfam" id="PF00196">
    <property type="entry name" value="GerE"/>
    <property type="match status" value="1"/>
</dbReference>
<dbReference type="GO" id="GO:0006355">
    <property type="term" value="P:regulation of DNA-templated transcription"/>
    <property type="evidence" value="ECO:0007669"/>
    <property type="project" value="InterPro"/>
</dbReference>
<dbReference type="PRINTS" id="PR00038">
    <property type="entry name" value="HTHLUXR"/>
</dbReference>
<dbReference type="SMART" id="SM00421">
    <property type="entry name" value="HTH_LUXR"/>
    <property type="match status" value="1"/>
</dbReference>
<dbReference type="OrthoDB" id="5932488at2"/>
<gene>
    <name evidence="5" type="ORF">E1263_06765</name>
</gene>
<name>A0A4R4ZTF1_9ACTN</name>
<reference evidence="5 6" key="1">
    <citation type="submission" date="2019-03" db="EMBL/GenBank/DDBJ databases">
        <title>Draft genome sequences of novel Actinobacteria.</title>
        <authorList>
            <person name="Sahin N."/>
            <person name="Ay H."/>
            <person name="Saygin H."/>
        </authorList>
    </citation>
    <scope>NUCLEOTIDE SEQUENCE [LARGE SCALE GENOMIC DNA]</scope>
    <source>
        <strain evidence="5 6">JCM 13523</strain>
    </source>
</reference>
<protein>
    <submittedName>
        <fullName evidence="5">LuxR family transcriptional regulator</fullName>
    </submittedName>
</protein>
<dbReference type="InterPro" id="IPR000792">
    <property type="entry name" value="Tscrpt_reg_LuxR_C"/>
</dbReference>
<evidence type="ECO:0000259" key="4">
    <source>
        <dbReference type="PROSITE" id="PS50043"/>
    </source>
</evidence>
<accession>A0A4R4ZTF1</accession>
<dbReference type="Gene3D" id="1.10.10.10">
    <property type="entry name" value="Winged helix-like DNA-binding domain superfamily/Winged helix DNA-binding domain"/>
    <property type="match status" value="1"/>
</dbReference>
<dbReference type="SUPFAM" id="SSF46894">
    <property type="entry name" value="C-terminal effector domain of the bipartite response regulators"/>
    <property type="match status" value="1"/>
</dbReference>
<proteinExistence type="predicted"/>
<dbReference type="Proteomes" id="UP000295124">
    <property type="component" value="Unassembled WGS sequence"/>
</dbReference>
<dbReference type="PROSITE" id="PS50043">
    <property type="entry name" value="HTH_LUXR_2"/>
    <property type="match status" value="1"/>
</dbReference>
<dbReference type="InterPro" id="IPR036388">
    <property type="entry name" value="WH-like_DNA-bd_sf"/>
</dbReference>
<organism evidence="5 6">
    <name type="scientific">Kribbella antibiotica</name>
    <dbReference type="NCBI Taxonomy" id="190195"/>
    <lineage>
        <taxon>Bacteria</taxon>
        <taxon>Bacillati</taxon>
        <taxon>Actinomycetota</taxon>
        <taxon>Actinomycetes</taxon>
        <taxon>Propionibacteriales</taxon>
        <taxon>Kribbellaceae</taxon>
        <taxon>Kribbella</taxon>
    </lineage>
</organism>
<dbReference type="RefSeq" id="WP_132166304.1">
    <property type="nucleotide sequence ID" value="NZ_SMKX01000013.1"/>
</dbReference>
<evidence type="ECO:0000313" key="6">
    <source>
        <dbReference type="Proteomes" id="UP000295124"/>
    </source>
</evidence>
<dbReference type="PANTHER" id="PTHR43214">
    <property type="entry name" value="TWO-COMPONENT RESPONSE REGULATOR"/>
    <property type="match status" value="1"/>
</dbReference>
<dbReference type="InterPro" id="IPR016032">
    <property type="entry name" value="Sig_transdc_resp-reg_C-effctor"/>
</dbReference>
<feature type="domain" description="HTH luxR-type" evidence="4">
    <location>
        <begin position="190"/>
        <end position="255"/>
    </location>
</feature>
<dbReference type="EMBL" id="SMKX01000013">
    <property type="protein sequence ID" value="TDD61586.1"/>
    <property type="molecule type" value="Genomic_DNA"/>
</dbReference>
<dbReference type="AlphaFoldDB" id="A0A4R4ZTF1"/>
<evidence type="ECO:0000256" key="2">
    <source>
        <dbReference type="ARBA" id="ARBA00023125"/>
    </source>
</evidence>
<keyword evidence="6" id="KW-1185">Reference proteome</keyword>
<evidence type="ECO:0000313" key="5">
    <source>
        <dbReference type="EMBL" id="TDD61586.1"/>
    </source>
</evidence>
<evidence type="ECO:0000256" key="3">
    <source>
        <dbReference type="ARBA" id="ARBA00023163"/>
    </source>
</evidence>
<keyword evidence="2" id="KW-0238">DNA-binding</keyword>
<dbReference type="InterPro" id="IPR039420">
    <property type="entry name" value="WalR-like"/>
</dbReference>
<comment type="caution">
    <text evidence="5">The sequence shown here is derived from an EMBL/GenBank/DDBJ whole genome shotgun (WGS) entry which is preliminary data.</text>
</comment>
<keyword evidence="3" id="KW-0804">Transcription</keyword>
<keyword evidence="1" id="KW-0805">Transcription regulation</keyword>
<sequence length="278" mass="31047">MRQISMHSTMHSRGVTAMSRQEVLDASLRLQVVRARVCDDLLARRPCEAEVFVVRDRFALRDWLEGHCGRAEELTAVTWTRHQTVESFAPSHQYNSELVAAGMRMTSFFDISEGSPTVTDFIVAADDMPYHVAFGPIQLKLLDGERVIVEGPVLEDKRSLMLISGTEAVNAAKQYLHAVRRGAVRAVELRRHYTAGLTPRQHVIAALLGDGCTDEDIAERLTLSVRTVRYEVAKLMEVLEVKTRFAAGVRYAEADTLDRHQIAGTCNAIDRCGGMHAR</sequence>
<dbReference type="GO" id="GO:0003677">
    <property type="term" value="F:DNA binding"/>
    <property type="evidence" value="ECO:0007669"/>
    <property type="project" value="UniProtKB-KW"/>
</dbReference>
<dbReference type="PANTHER" id="PTHR43214:SF24">
    <property type="entry name" value="TRANSCRIPTIONAL REGULATORY PROTEIN NARL-RELATED"/>
    <property type="match status" value="1"/>
</dbReference>
<evidence type="ECO:0000256" key="1">
    <source>
        <dbReference type="ARBA" id="ARBA00023015"/>
    </source>
</evidence>
<dbReference type="CDD" id="cd06170">
    <property type="entry name" value="LuxR_C_like"/>
    <property type="match status" value="1"/>
</dbReference>